<protein>
    <submittedName>
        <fullName evidence="2">Uncharacterized protein</fullName>
    </submittedName>
</protein>
<evidence type="ECO:0000313" key="2">
    <source>
        <dbReference type="EMBL" id="KFE34718.1"/>
    </source>
</evidence>
<dbReference type="AlphaFoldDB" id="A0A085TVH1"/>
<evidence type="ECO:0000313" key="3">
    <source>
        <dbReference type="Proteomes" id="UP000028607"/>
    </source>
</evidence>
<proteinExistence type="predicted"/>
<dbReference type="Proteomes" id="UP000028607">
    <property type="component" value="Unassembled WGS sequence"/>
</dbReference>
<sequence length="52" mass="5865">MRDVEEVRKSRFVGSDDADSSEPDWNKEIESAHQTICEIMNKNVAGADRAAR</sequence>
<keyword evidence="3" id="KW-1185">Reference proteome</keyword>
<accession>A0A085TVH1</accession>
<comment type="caution">
    <text evidence="2">The sequence shown here is derived from an EMBL/GenBank/DDBJ whole genome shotgun (WGS) entry which is preliminary data.</text>
</comment>
<reference evidence="3" key="1">
    <citation type="submission" date="2013-04" db="EMBL/GenBank/DDBJ databases">
        <title>Thioclava sp. 13D2W-2 Genome Sequencing.</title>
        <authorList>
            <person name="Lai Q."/>
            <person name="Li G."/>
            <person name="Shao Z."/>
        </authorList>
    </citation>
    <scope>NUCLEOTIDE SEQUENCE [LARGE SCALE GENOMIC DNA]</scope>
    <source>
        <strain evidence="3">13D2W-2</strain>
    </source>
</reference>
<dbReference type="STRING" id="1317124.DW2_10951"/>
<reference evidence="2 3" key="2">
    <citation type="journal article" date="2015" name="Antonie Van Leeuwenhoek">
        <title>Thioclava indica sp. nov., isolated from surface seawater of the Indian Ocean.</title>
        <authorList>
            <person name="Liu Y."/>
            <person name="Lai Q."/>
            <person name="Du J."/>
            <person name="Xu H."/>
            <person name="Jiang L."/>
            <person name="Shao Z."/>
        </authorList>
    </citation>
    <scope>NUCLEOTIDE SEQUENCE [LARGE SCALE GENOMIC DNA]</scope>
    <source>
        <strain evidence="2 3">13D2W-2</strain>
    </source>
</reference>
<name>A0A085TVH1_9RHOB</name>
<dbReference type="EMBL" id="AQRC01000008">
    <property type="protein sequence ID" value="KFE34718.1"/>
    <property type="molecule type" value="Genomic_DNA"/>
</dbReference>
<dbReference type="PATRIC" id="fig|1317124.6.peg.2216"/>
<gene>
    <name evidence="2" type="ORF">DW2_10951</name>
</gene>
<organism evidence="2 3">
    <name type="scientific">Thioclava atlantica</name>
    <dbReference type="NCBI Taxonomy" id="1317124"/>
    <lineage>
        <taxon>Bacteria</taxon>
        <taxon>Pseudomonadati</taxon>
        <taxon>Pseudomonadota</taxon>
        <taxon>Alphaproteobacteria</taxon>
        <taxon>Rhodobacterales</taxon>
        <taxon>Paracoccaceae</taxon>
        <taxon>Thioclava</taxon>
    </lineage>
</organism>
<feature type="region of interest" description="Disordered" evidence="1">
    <location>
        <begin position="1"/>
        <end position="27"/>
    </location>
</feature>
<evidence type="ECO:0000256" key="1">
    <source>
        <dbReference type="SAM" id="MobiDB-lite"/>
    </source>
</evidence>
<dbReference type="RefSeq" id="WP_156102950.1">
    <property type="nucleotide sequence ID" value="NZ_AQRC01000008.1"/>
</dbReference>
<dbReference type="OrthoDB" id="9808492at2"/>